<comment type="caution">
    <text evidence="1">The sequence shown here is derived from an EMBL/GenBank/DDBJ whole genome shotgun (WGS) entry which is preliminary data.</text>
</comment>
<keyword evidence="2" id="KW-1185">Reference proteome</keyword>
<dbReference type="EMBL" id="JAGYPM010000003">
    <property type="protein sequence ID" value="MBS4191775.1"/>
    <property type="molecule type" value="Genomic_DNA"/>
</dbReference>
<organism evidence="1 2">
    <name type="scientific">Cytobacillus citreus</name>
    <dbReference type="NCBI Taxonomy" id="2833586"/>
    <lineage>
        <taxon>Bacteria</taxon>
        <taxon>Bacillati</taxon>
        <taxon>Bacillota</taxon>
        <taxon>Bacilli</taxon>
        <taxon>Bacillales</taxon>
        <taxon>Bacillaceae</taxon>
        <taxon>Cytobacillus</taxon>
    </lineage>
</organism>
<name>A0ABS5NVB9_9BACI</name>
<evidence type="ECO:0000313" key="2">
    <source>
        <dbReference type="Proteomes" id="UP000681027"/>
    </source>
</evidence>
<dbReference type="Proteomes" id="UP000681027">
    <property type="component" value="Unassembled WGS sequence"/>
</dbReference>
<evidence type="ECO:0000313" key="1">
    <source>
        <dbReference type="EMBL" id="MBS4191775.1"/>
    </source>
</evidence>
<gene>
    <name evidence="1" type="ORF">KHA94_16415</name>
</gene>
<accession>A0ABS5NVB9</accession>
<dbReference type="RefSeq" id="WP_213103183.1">
    <property type="nucleotide sequence ID" value="NZ_JAGYPM010000003.1"/>
</dbReference>
<protein>
    <submittedName>
        <fullName evidence="1">Uncharacterized protein</fullName>
    </submittedName>
</protein>
<reference evidence="1 2" key="1">
    <citation type="submission" date="2021-05" db="EMBL/GenBank/DDBJ databases">
        <title>Novel Bacillus species.</title>
        <authorList>
            <person name="Liu G."/>
        </authorList>
    </citation>
    <scope>NUCLEOTIDE SEQUENCE [LARGE SCALE GENOMIC DNA]</scope>
    <source>
        <strain evidence="1 2">FJAT-49705</strain>
    </source>
</reference>
<proteinExistence type="predicted"/>
<sequence length="72" mass="8232">MARNTVIQKAFEKGKQEGYQLGLNHGENRGIQKTVDFVAEKFAELQEMPGIGPKTLEKFRLAFGPEYFKEIE</sequence>